<proteinExistence type="predicted"/>
<evidence type="ECO:0000313" key="3">
    <source>
        <dbReference type="Proteomes" id="UP001430193"/>
    </source>
</evidence>
<keyword evidence="3" id="KW-1185">Reference proteome</keyword>
<organism evidence="2 3">
    <name type="scientific">Dyella mobilis</name>
    <dbReference type="NCBI Taxonomy" id="1849582"/>
    <lineage>
        <taxon>Bacteria</taxon>
        <taxon>Pseudomonadati</taxon>
        <taxon>Pseudomonadota</taxon>
        <taxon>Gammaproteobacteria</taxon>
        <taxon>Lysobacterales</taxon>
        <taxon>Rhodanobacteraceae</taxon>
        <taxon>Dyella</taxon>
    </lineage>
</organism>
<dbReference type="SUPFAM" id="SSF47413">
    <property type="entry name" value="lambda repressor-like DNA-binding domains"/>
    <property type="match status" value="1"/>
</dbReference>
<comment type="caution">
    <text evidence="2">The sequence shown here is derived from an EMBL/GenBank/DDBJ whole genome shotgun (WGS) entry which is preliminary data.</text>
</comment>
<evidence type="ECO:0000256" key="1">
    <source>
        <dbReference type="SAM" id="MobiDB-lite"/>
    </source>
</evidence>
<feature type="region of interest" description="Disordered" evidence="1">
    <location>
        <begin position="96"/>
        <end position="120"/>
    </location>
</feature>
<protein>
    <submittedName>
        <fullName evidence="2">Addiction module antidote protein</fullName>
    </submittedName>
</protein>
<gene>
    <name evidence="2" type="ORF">ISS99_16975</name>
</gene>
<dbReference type="PANTHER" id="PTHR40275">
    <property type="entry name" value="SSL7038 PROTEIN"/>
    <property type="match status" value="1"/>
</dbReference>
<dbReference type="RefSeq" id="WP_204632818.1">
    <property type="nucleotide sequence ID" value="NZ_BSOC01000005.1"/>
</dbReference>
<dbReference type="InterPro" id="IPR010982">
    <property type="entry name" value="Lambda_DNA-bd_dom_sf"/>
</dbReference>
<name>A0ABS2KJ64_9GAMM</name>
<evidence type="ECO:0000313" key="2">
    <source>
        <dbReference type="EMBL" id="MBM7131222.1"/>
    </source>
</evidence>
<dbReference type="Proteomes" id="UP001430193">
    <property type="component" value="Unassembled WGS sequence"/>
</dbReference>
<dbReference type="EMBL" id="JADIKF010000040">
    <property type="protein sequence ID" value="MBM7131222.1"/>
    <property type="molecule type" value="Genomic_DNA"/>
</dbReference>
<accession>A0ABS2KJ64</accession>
<dbReference type="PANTHER" id="PTHR40275:SF1">
    <property type="entry name" value="SSL7038 PROTEIN"/>
    <property type="match status" value="1"/>
</dbReference>
<dbReference type="NCBIfam" id="TIGR02684">
    <property type="entry name" value="dnstrm_HI1420"/>
    <property type="match status" value="1"/>
</dbReference>
<sequence length="120" mass="13117">MATKFTKFDSTRYLDNEETIATYLEAILEEKDAGLLAEALGKIAKARGMSEIAQSSGMTREALYKALRVDAQPRFETISQVLNAIGLRLTIEPLKKKTRAPAASKSGKAKSTRASLHTSK</sequence>
<dbReference type="InterPro" id="IPR014057">
    <property type="entry name" value="HI1420"/>
</dbReference>
<reference evidence="2" key="1">
    <citation type="submission" date="2020-10" db="EMBL/GenBank/DDBJ databases">
        <title>Phylogeny of dyella-like bacteria.</title>
        <authorList>
            <person name="Fu J."/>
        </authorList>
    </citation>
    <scope>NUCLEOTIDE SEQUENCE</scope>
    <source>
        <strain evidence="2">DHON07</strain>
    </source>
</reference>
<dbReference type="Pfam" id="PF21716">
    <property type="entry name" value="dnstrm_HI1420"/>
    <property type="match status" value="1"/>
</dbReference>